<comment type="caution">
    <text evidence="1">The sequence shown here is derived from an EMBL/GenBank/DDBJ whole genome shotgun (WGS) entry which is preliminary data.</text>
</comment>
<gene>
    <name evidence="1" type="ORF">C7M84_010409</name>
</gene>
<evidence type="ECO:0000313" key="1">
    <source>
        <dbReference type="EMBL" id="ROT71270.1"/>
    </source>
</evidence>
<reference evidence="1 2" key="2">
    <citation type="submission" date="2019-01" db="EMBL/GenBank/DDBJ databases">
        <title>The decoding of complex shrimp genome reveals the adaptation for benthos swimmer, frequently molting mechanism and breeding impact on genome.</title>
        <authorList>
            <person name="Sun Y."/>
            <person name="Gao Y."/>
            <person name="Yu Y."/>
        </authorList>
    </citation>
    <scope>NUCLEOTIDE SEQUENCE [LARGE SCALE GENOMIC DNA]</scope>
    <source>
        <tissue evidence="1">Muscle</tissue>
    </source>
</reference>
<dbReference type="Proteomes" id="UP000283509">
    <property type="component" value="Unassembled WGS sequence"/>
</dbReference>
<reference evidence="1 2" key="1">
    <citation type="submission" date="2018-04" db="EMBL/GenBank/DDBJ databases">
        <authorList>
            <person name="Zhang X."/>
            <person name="Yuan J."/>
            <person name="Li F."/>
            <person name="Xiang J."/>
        </authorList>
    </citation>
    <scope>NUCLEOTIDE SEQUENCE [LARGE SCALE GENOMIC DNA]</scope>
    <source>
        <tissue evidence="1">Muscle</tissue>
    </source>
</reference>
<sequence>MPLFFRASCCILRVPRRFEAPQTAHTPENPLPNRIPFLPEIVRRIGNKVLVLGKKKSRFRYRIFSRAELGRSARHEGATSQGRGRWSRDGGVAHWATGKAAHLQEDLTPALETLGASFHLRRDKTILKRLGLRTLEGGECLEIHLNGAEELGLHVPPYHHK</sequence>
<organism evidence="1 2">
    <name type="scientific">Penaeus vannamei</name>
    <name type="common">Whiteleg shrimp</name>
    <name type="synonym">Litopenaeus vannamei</name>
    <dbReference type="NCBI Taxonomy" id="6689"/>
    <lineage>
        <taxon>Eukaryota</taxon>
        <taxon>Metazoa</taxon>
        <taxon>Ecdysozoa</taxon>
        <taxon>Arthropoda</taxon>
        <taxon>Crustacea</taxon>
        <taxon>Multicrustacea</taxon>
        <taxon>Malacostraca</taxon>
        <taxon>Eumalacostraca</taxon>
        <taxon>Eucarida</taxon>
        <taxon>Decapoda</taxon>
        <taxon>Dendrobranchiata</taxon>
        <taxon>Penaeoidea</taxon>
        <taxon>Penaeidae</taxon>
        <taxon>Penaeus</taxon>
    </lineage>
</organism>
<dbReference type="EMBL" id="QCYY01002316">
    <property type="protein sequence ID" value="ROT71270.1"/>
    <property type="molecule type" value="Genomic_DNA"/>
</dbReference>
<keyword evidence="2" id="KW-1185">Reference proteome</keyword>
<accession>A0A423T440</accession>
<protein>
    <submittedName>
        <fullName evidence="1">Uncharacterized protein</fullName>
    </submittedName>
</protein>
<proteinExistence type="predicted"/>
<name>A0A423T440_PENVA</name>
<evidence type="ECO:0000313" key="2">
    <source>
        <dbReference type="Proteomes" id="UP000283509"/>
    </source>
</evidence>
<dbReference type="AlphaFoldDB" id="A0A423T440"/>